<evidence type="ECO:0000313" key="3">
    <source>
        <dbReference type="EMBL" id="CAF4266236.1"/>
    </source>
</evidence>
<reference evidence="2" key="1">
    <citation type="submission" date="2021-02" db="EMBL/GenBank/DDBJ databases">
        <authorList>
            <person name="Nowell W R."/>
        </authorList>
    </citation>
    <scope>NUCLEOTIDE SEQUENCE</scope>
</reference>
<dbReference type="Proteomes" id="UP000663868">
    <property type="component" value="Unassembled WGS sequence"/>
</dbReference>
<evidence type="ECO:0000256" key="1">
    <source>
        <dbReference type="SAM" id="MobiDB-lite"/>
    </source>
</evidence>
<feature type="compositionally biased region" description="Polar residues" evidence="1">
    <location>
        <begin position="15"/>
        <end position="32"/>
    </location>
</feature>
<dbReference type="EMBL" id="CAJNOE010000047">
    <property type="protein sequence ID" value="CAF0807754.1"/>
    <property type="molecule type" value="Genomic_DNA"/>
</dbReference>
<sequence>MGSKTSKYTVENEVSDSNKNKTSSSLPSNSNELMIDERPKKEVTSLPKLIHVASLSNPSSSSSTKNNLTVVWLDTGINNQPEHTDTQTKLKNLICYIRIFDDIDACTQYIEQTGYMNTSNLMNEEKLLMIISSSLALTIIPQFHDLPQIKYFYIYGTSKINAKTSQEMLKKYPKIKGVYSTSRSLLAQIAQD</sequence>
<accession>A0A813T859</accession>
<name>A0A813T859_9BILA</name>
<dbReference type="AlphaFoldDB" id="A0A813T859"/>
<proteinExistence type="predicted"/>
<evidence type="ECO:0000313" key="4">
    <source>
        <dbReference type="Proteomes" id="UP000663860"/>
    </source>
</evidence>
<comment type="caution">
    <text evidence="2">The sequence shown here is derived from an EMBL/GenBank/DDBJ whole genome shotgun (WGS) entry which is preliminary data.</text>
</comment>
<evidence type="ECO:0000313" key="2">
    <source>
        <dbReference type="EMBL" id="CAF0807754.1"/>
    </source>
</evidence>
<feature type="region of interest" description="Disordered" evidence="1">
    <location>
        <begin position="1"/>
        <end position="38"/>
    </location>
</feature>
<dbReference type="EMBL" id="CAJOBB010011769">
    <property type="protein sequence ID" value="CAF4266236.1"/>
    <property type="molecule type" value="Genomic_DNA"/>
</dbReference>
<dbReference type="Proteomes" id="UP000663860">
    <property type="component" value="Unassembled WGS sequence"/>
</dbReference>
<organism evidence="2 4">
    <name type="scientific">Adineta steineri</name>
    <dbReference type="NCBI Taxonomy" id="433720"/>
    <lineage>
        <taxon>Eukaryota</taxon>
        <taxon>Metazoa</taxon>
        <taxon>Spiralia</taxon>
        <taxon>Gnathifera</taxon>
        <taxon>Rotifera</taxon>
        <taxon>Eurotatoria</taxon>
        <taxon>Bdelloidea</taxon>
        <taxon>Adinetida</taxon>
        <taxon>Adinetidae</taxon>
        <taxon>Adineta</taxon>
    </lineage>
</organism>
<gene>
    <name evidence="2" type="ORF">IZO911_LOCUS7288</name>
    <name evidence="3" type="ORF">KXQ929_LOCUS43627</name>
</gene>
<protein>
    <submittedName>
        <fullName evidence="2">Uncharacterized protein</fullName>
    </submittedName>
</protein>